<dbReference type="InterPro" id="IPR006315">
    <property type="entry name" value="OM_autotransptr_brl_dom"/>
</dbReference>
<dbReference type="PROSITE" id="PS51208">
    <property type="entry name" value="AUTOTRANSPORTER"/>
    <property type="match status" value="1"/>
</dbReference>
<dbReference type="PATRIC" id="fig|50340.43.peg.5982"/>
<keyword evidence="5" id="KW-1185">Reference proteome</keyword>
<gene>
    <name evidence="4" type="ORF">PF66_02595</name>
</gene>
<dbReference type="GO" id="GO:0019867">
    <property type="term" value="C:outer membrane"/>
    <property type="evidence" value="ECO:0007669"/>
    <property type="project" value="InterPro"/>
</dbReference>
<comment type="caution">
    <text evidence="4">The sequence shown here is derived from an EMBL/GenBank/DDBJ whole genome shotgun (WGS) entry which is preliminary data.</text>
</comment>
<protein>
    <submittedName>
        <fullName evidence="4">Outer membrane autotransporter barrel domain-containing protein</fullName>
    </submittedName>
</protein>
<dbReference type="PANTHER" id="PTHR35037">
    <property type="entry name" value="C-TERMINAL REGION OF AIDA-LIKE PROTEIN"/>
    <property type="match status" value="1"/>
</dbReference>
<dbReference type="Gene3D" id="2.40.128.130">
    <property type="entry name" value="Autotransporter beta-domain"/>
    <property type="match status" value="1"/>
</dbReference>
<accession>A0A0M9GGR9</accession>
<dbReference type="InterPro" id="IPR012332">
    <property type="entry name" value="Autotransporter_pectin_lyase_C"/>
</dbReference>
<dbReference type="Pfam" id="PF03797">
    <property type="entry name" value="Autotransporter"/>
    <property type="match status" value="1"/>
</dbReference>
<reference evidence="4 5" key="1">
    <citation type="journal article" date="2015" name="PLoS ONE">
        <title>Rice-Infecting Pseudomonas Genomes Are Highly Accessorized and Harbor Multiple Putative Virulence Mechanisms to Cause Sheath Brown Rot.</title>
        <authorList>
            <person name="Quibod I.L."/>
            <person name="Grande G."/>
            <person name="Oreiro E.G."/>
            <person name="Borja F.N."/>
            <person name="Dossa G.S."/>
            <person name="Mauleon R."/>
            <person name="Cruz C.V."/>
            <person name="Oliva R."/>
        </authorList>
    </citation>
    <scope>NUCLEOTIDE SEQUENCE [LARGE SCALE GENOMIC DNA]</scope>
    <source>
        <strain evidence="4 5">IRRI 6609</strain>
    </source>
</reference>
<organism evidence="4 5">
    <name type="scientific">Pseudomonas asplenii</name>
    <dbReference type="NCBI Taxonomy" id="53407"/>
    <lineage>
        <taxon>Bacteria</taxon>
        <taxon>Pseudomonadati</taxon>
        <taxon>Pseudomonadota</taxon>
        <taxon>Gammaproteobacteria</taxon>
        <taxon>Pseudomonadales</taxon>
        <taxon>Pseudomonadaceae</taxon>
        <taxon>Pseudomonas</taxon>
    </lineage>
</organism>
<dbReference type="EMBL" id="JSYZ01000009">
    <property type="protein sequence ID" value="KPA90534.1"/>
    <property type="molecule type" value="Genomic_DNA"/>
</dbReference>
<dbReference type="Pfam" id="PF03212">
    <property type="entry name" value="Pertactin"/>
    <property type="match status" value="1"/>
</dbReference>
<dbReference type="SMART" id="SM00869">
    <property type="entry name" value="Autotransporter"/>
    <property type="match status" value="1"/>
</dbReference>
<dbReference type="InterPro" id="IPR011050">
    <property type="entry name" value="Pectin_lyase_fold/virulence"/>
</dbReference>
<feature type="chain" id="PRO_5005836254" evidence="2">
    <location>
        <begin position="35"/>
        <end position="755"/>
    </location>
</feature>
<dbReference type="AlphaFoldDB" id="A0A0M9GGR9"/>
<dbReference type="InterPro" id="IPR003991">
    <property type="entry name" value="Pertactin_virulence_factor"/>
</dbReference>
<evidence type="ECO:0000259" key="3">
    <source>
        <dbReference type="PROSITE" id="PS51208"/>
    </source>
</evidence>
<dbReference type="CDD" id="cd01343">
    <property type="entry name" value="PL1_Passenger_AT"/>
    <property type="match status" value="1"/>
</dbReference>
<feature type="domain" description="Autotransporter" evidence="3">
    <location>
        <begin position="486"/>
        <end position="755"/>
    </location>
</feature>
<dbReference type="PANTHER" id="PTHR35037:SF7">
    <property type="entry name" value="AUTOTRANSPORTER"/>
    <property type="match status" value="1"/>
</dbReference>
<dbReference type="Gene3D" id="2.160.20.20">
    <property type="match status" value="1"/>
</dbReference>
<evidence type="ECO:0000256" key="1">
    <source>
        <dbReference type="ARBA" id="ARBA00022729"/>
    </source>
</evidence>
<feature type="signal peptide" evidence="2">
    <location>
        <begin position="1"/>
        <end position="34"/>
    </location>
</feature>
<dbReference type="SUPFAM" id="SSF51126">
    <property type="entry name" value="Pectin lyase-like"/>
    <property type="match status" value="1"/>
</dbReference>
<dbReference type="InterPro" id="IPR005546">
    <property type="entry name" value="Autotransporte_beta"/>
</dbReference>
<dbReference type="InterPro" id="IPR036709">
    <property type="entry name" value="Autotransporte_beta_dom_sf"/>
</dbReference>
<dbReference type="InterPro" id="IPR004899">
    <property type="entry name" value="Pertactin_central"/>
</dbReference>
<dbReference type="InterPro" id="IPR051551">
    <property type="entry name" value="Autotransporter_adhesion"/>
</dbReference>
<dbReference type="STRING" id="50340.PF66_02595"/>
<evidence type="ECO:0000313" key="4">
    <source>
        <dbReference type="EMBL" id="KPA90534.1"/>
    </source>
</evidence>
<name>A0A0M9GGR9_9PSED</name>
<sequence length="755" mass="78702" precursor="true">MLYRRKMSTGFIHKTGLRVIGLSCGASLSFQVHATQIDNSNGTDGTVSNRIETLNASSPVESWQVINRGVLQIFDGAVTNSVSVTGNSSGFSDVQINNGTVNGALSLSHGRATIVNGTINNANGRALQVGTIMNGGSPLSSRASLRDSSVSGMGIGAIVSPLGELTLDHSTVTAVAGAGNDGEAIRLAGSTLQMTNGSYGRGESVGLHIIGDTSGPGAPIPIDATSQVVLDNSTLEGLIGPAIRVVDGAEAEIVVQNGSSLLAGNGLLLDVRENSTVGFSVGNSVLSGDLVADDTSTLDVTLQNNAQLTGNLVNTNSVAINSGANWTLVADAEVKSLSLGGGSVTLGSADQFRTLSLGELSGTGMFNMHVNLLDNTGDLLSVNGQANGEFLLNIENTGQEPNSPEITPLHVVHTEGGDAWFDVVGGSVDLGAYSYLLERQGDDWFIVGSGKTISPSSQAALGLFSVGPTIWYGELATLRSRMGEIRTSGEGGGWIRGYGNQYNITADAGFGYKQRQKGLSLGFDLPVPVSNGQLLVGAMVGHSESDLSLSRGTAGSVDSGYIGAYGTWLMDEGYYLDAVAKLNRLRNKADVAMTNGVKAKGSYDNFAYGGSLEFGKHIKLQQDVFIEPYAQLSTVMVKGERYTLDNGLRAQNDHTQSVLGKAGATLGRNLQLADGGLLQPYLKAALVHEFSRSGNTVKINDVSFDNSLFGSRAELGAGVSAALSKNLQLHAHVDYMKGEHIEQPWGVSVGVRYGF</sequence>
<evidence type="ECO:0000256" key="2">
    <source>
        <dbReference type="SAM" id="SignalP"/>
    </source>
</evidence>
<dbReference type="Proteomes" id="UP000037931">
    <property type="component" value="Unassembled WGS sequence"/>
</dbReference>
<dbReference type="NCBIfam" id="TIGR01414">
    <property type="entry name" value="autotrans_barl"/>
    <property type="match status" value="1"/>
</dbReference>
<evidence type="ECO:0000313" key="5">
    <source>
        <dbReference type="Proteomes" id="UP000037931"/>
    </source>
</evidence>
<keyword evidence="1 2" id="KW-0732">Signal</keyword>
<proteinExistence type="predicted"/>
<dbReference type="SUPFAM" id="SSF103515">
    <property type="entry name" value="Autotransporter"/>
    <property type="match status" value="1"/>
</dbReference>
<dbReference type="PRINTS" id="PR01484">
    <property type="entry name" value="PRTACTNFAMLY"/>
</dbReference>